<feature type="compositionally biased region" description="Polar residues" evidence="1">
    <location>
        <begin position="72"/>
        <end position="85"/>
    </location>
</feature>
<dbReference type="Pfam" id="PF15410">
    <property type="entry name" value="PH_9"/>
    <property type="match status" value="1"/>
</dbReference>
<evidence type="ECO:0000313" key="4">
    <source>
        <dbReference type="Proteomes" id="UP000784294"/>
    </source>
</evidence>
<keyword evidence="4" id="KW-1185">Reference proteome</keyword>
<dbReference type="Proteomes" id="UP000784294">
    <property type="component" value="Unassembled WGS sequence"/>
</dbReference>
<dbReference type="SUPFAM" id="SSF50729">
    <property type="entry name" value="PH domain-like"/>
    <property type="match status" value="1"/>
</dbReference>
<protein>
    <recommendedName>
        <fullName evidence="2">PH domain-containing protein</fullName>
    </recommendedName>
</protein>
<gene>
    <name evidence="3" type="ORF">PXEA_LOCUS30053</name>
</gene>
<accession>A0A448XHF5</accession>
<feature type="compositionally biased region" description="Basic residues" evidence="1">
    <location>
        <begin position="121"/>
        <end position="133"/>
    </location>
</feature>
<comment type="caution">
    <text evidence="3">The sequence shown here is derived from an EMBL/GenBank/DDBJ whole genome shotgun (WGS) entry which is preliminary data.</text>
</comment>
<evidence type="ECO:0000313" key="3">
    <source>
        <dbReference type="EMBL" id="VEL36613.1"/>
    </source>
</evidence>
<feature type="compositionally biased region" description="Low complexity" evidence="1">
    <location>
        <begin position="95"/>
        <end position="115"/>
    </location>
</feature>
<name>A0A448XHF5_9PLAT</name>
<dbReference type="EMBL" id="CAAALY010252725">
    <property type="protein sequence ID" value="VEL36613.1"/>
    <property type="molecule type" value="Genomic_DNA"/>
</dbReference>
<sequence length="133" mass="14280">MFQREPPLDLFGAQASSAPDYTKRPAVFRVRLENGAELLFHSASEVVMRRWVTSINETATLLLSLAGLASPMQATGSGSSAQLSGPTRPHRSATLPIGSRPPGSLPGSSTGLLSSREGTPRKSRSFRKLFSRK</sequence>
<dbReference type="InterPro" id="IPR041681">
    <property type="entry name" value="PH_9"/>
</dbReference>
<dbReference type="InterPro" id="IPR001849">
    <property type="entry name" value="PH_domain"/>
</dbReference>
<feature type="domain" description="PH" evidence="2">
    <location>
        <begin position="1"/>
        <end position="60"/>
    </location>
</feature>
<dbReference type="Gene3D" id="2.30.29.30">
    <property type="entry name" value="Pleckstrin-homology domain (PH domain)/Phosphotyrosine-binding domain (PTB)"/>
    <property type="match status" value="1"/>
</dbReference>
<feature type="region of interest" description="Disordered" evidence="1">
    <location>
        <begin position="72"/>
        <end position="133"/>
    </location>
</feature>
<dbReference type="InterPro" id="IPR011993">
    <property type="entry name" value="PH-like_dom_sf"/>
</dbReference>
<evidence type="ECO:0000256" key="1">
    <source>
        <dbReference type="SAM" id="MobiDB-lite"/>
    </source>
</evidence>
<proteinExistence type="predicted"/>
<dbReference type="PROSITE" id="PS50003">
    <property type="entry name" value="PH_DOMAIN"/>
    <property type="match status" value="1"/>
</dbReference>
<organism evidence="3 4">
    <name type="scientific">Protopolystoma xenopodis</name>
    <dbReference type="NCBI Taxonomy" id="117903"/>
    <lineage>
        <taxon>Eukaryota</taxon>
        <taxon>Metazoa</taxon>
        <taxon>Spiralia</taxon>
        <taxon>Lophotrochozoa</taxon>
        <taxon>Platyhelminthes</taxon>
        <taxon>Monogenea</taxon>
        <taxon>Polyopisthocotylea</taxon>
        <taxon>Polystomatidea</taxon>
        <taxon>Polystomatidae</taxon>
        <taxon>Protopolystoma</taxon>
    </lineage>
</organism>
<reference evidence="3" key="1">
    <citation type="submission" date="2018-11" db="EMBL/GenBank/DDBJ databases">
        <authorList>
            <consortium name="Pathogen Informatics"/>
        </authorList>
    </citation>
    <scope>NUCLEOTIDE SEQUENCE</scope>
</reference>
<dbReference type="AlphaFoldDB" id="A0A448XHF5"/>
<evidence type="ECO:0000259" key="2">
    <source>
        <dbReference type="PROSITE" id="PS50003"/>
    </source>
</evidence>
<dbReference type="OrthoDB" id="6250595at2759"/>